<dbReference type="GO" id="GO:0005524">
    <property type="term" value="F:ATP binding"/>
    <property type="evidence" value="ECO:0007669"/>
    <property type="project" value="UniProtKB-KW"/>
</dbReference>
<feature type="compositionally biased region" description="Gly residues" evidence="16">
    <location>
        <begin position="677"/>
        <end position="686"/>
    </location>
</feature>
<dbReference type="Pfam" id="PF12874">
    <property type="entry name" value="zf-met"/>
    <property type="match status" value="1"/>
</dbReference>
<keyword evidence="10" id="KW-0460">Magnesium</keyword>
<evidence type="ECO:0000256" key="15">
    <source>
        <dbReference type="ARBA" id="ARBA00049105"/>
    </source>
</evidence>
<feature type="compositionally biased region" description="Polar residues" evidence="16">
    <location>
        <begin position="253"/>
        <end position="265"/>
    </location>
</feature>
<comment type="function">
    <text evidence="13">Poly(A) polymerase that creates the 3'-poly(A) tail of specific pre-mRNAs. Localizes to nuclear speckles together with PIP5K1A and mediates polyadenylation of a select set of mRNAs, such as HMOX1. In addition to polyadenylation, it is also required for the 3'-end cleavage of pre-mRNAs: binds to the 3'UTR of targeted pre-mRNAs and promotes the recruitment and assembly of the CPSF complex on the 3'UTR of pre-mRNAs. In addition to adenylyltransferase activity, also has uridylyltransferase activity. However, the ATP ratio is higher than UTP in cells, suggesting that it functions primarily as a poly(A) polymerase. Acts as a specific terminal uridylyltransferase for U6 snRNA in vitro: responsible for a controlled elongation reaction that results in the restoration of the four 3'-terminal UMP-residues found in newly transcribed U6 snRNA. Not involved in replication-dependent histone mRNA degradation.</text>
</comment>
<comment type="catalytic activity">
    <reaction evidence="15">
        <text>RNA(n) + UTP = RNA(n)-3'-uridine ribonucleotide + diphosphate</text>
        <dbReference type="Rhea" id="RHEA:14785"/>
        <dbReference type="Rhea" id="RHEA-COMP:14527"/>
        <dbReference type="Rhea" id="RHEA-COMP:17348"/>
        <dbReference type="ChEBI" id="CHEBI:33019"/>
        <dbReference type="ChEBI" id="CHEBI:46398"/>
        <dbReference type="ChEBI" id="CHEBI:140395"/>
        <dbReference type="ChEBI" id="CHEBI:173116"/>
        <dbReference type="EC" id="2.7.7.52"/>
    </reaction>
</comment>
<comment type="subunit">
    <text evidence="14">Associates with the cleavage and polyadenylation specificity factor (CPSF) complex. Interacts with CPSF1 and CPSF3; the interaction is direct. Interacts with PIP5K1A.</text>
</comment>
<feature type="region of interest" description="Disordered" evidence="16">
    <location>
        <begin position="244"/>
        <end position="334"/>
    </location>
</feature>
<dbReference type="GO" id="GO:0031123">
    <property type="term" value="P:RNA 3'-end processing"/>
    <property type="evidence" value="ECO:0007669"/>
    <property type="project" value="TreeGrafter"/>
</dbReference>
<evidence type="ECO:0000256" key="1">
    <source>
        <dbReference type="ARBA" id="ARBA00001936"/>
    </source>
</evidence>
<dbReference type="GO" id="GO:0003723">
    <property type="term" value="F:RNA binding"/>
    <property type="evidence" value="ECO:0007669"/>
    <property type="project" value="UniProtKB-UniRule"/>
</dbReference>
<evidence type="ECO:0000313" key="17">
    <source>
        <dbReference type="Ensembl" id="ENSCPVP00000018173.2"/>
    </source>
</evidence>
<dbReference type="InterPro" id="IPR036236">
    <property type="entry name" value="Znf_C2H2_sf"/>
</dbReference>
<dbReference type="GO" id="GO:0046872">
    <property type="term" value="F:metal ion binding"/>
    <property type="evidence" value="ECO:0007669"/>
    <property type="project" value="UniProtKB-KW"/>
</dbReference>
<keyword evidence="9" id="KW-0067">ATP-binding</keyword>
<evidence type="ECO:0000256" key="8">
    <source>
        <dbReference type="ARBA" id="ARBA00022741"/>
    </source>
</evidence>
<dbReference type="GO" id="GO:0016607">
    <property type="term" value="C:nuclear speck"/>
    <property type="evidence" value="ECO:0007669"/>
    <property type="project" value="TreeGrafter"/>
</dbReference>
<dbReference type="Pfam" id="PF00076">
    <property type="entry name" value="RRM_1"/>
    <property type="match status" value="1"/>
</dbReference>
<feature type="region of interest" description="Disordered" evidence="16">
    <location>
        <begin position="145"/>
        <end position="169"/>
    </location>
</feature>
<dbReference type="PANTHER" id="PTHR12271:SF127">
    <property type="entry name" value="SPECKLE TARGETED PIP5K1A-REGULATED POLY(A) POLYMERASE"/>
    <property type="match status" value="1"/>
</dbReference>
<dbReference type="Gene3D" id="1.10.1410.10">
    <property type="match status" value="1"/>
</dbReference>
<dbReference type="PROSITE" id="PS50102">
    <property type="entry name" value="RRM"/>
    <property type="match status" value="1"/>
</dbReference>
<reference evidence="17" key="1">
    <citation type="submission" date="2025-08" db="UniProtKB">
        <authorList>
            <consortium name="Ensembl"/>
        </authorList>
    </citation>
    <scope>IDENTIFICATION</scope>
</reference>
<feature type="compositionally biased region" description="Basic and acidic residues" evidence="16">
    <location>
        <begin position="663"/>
        <end position="676"/>
    </location>
</feature>
<dbReference type="InterPro" id="IPR002058">
    <property type="entry name" value="PAP_assoc"/>
</dbReference>
<accession>A0A8U8AQV8</accession>
<organism evidence="17 18">
    <name type="scientific">Geospiza parvula</name>
    <name type="common">Small tree-finch</name>
    <name type="synonym">Camarhynchus parvulus</name>
    <dbReference type="NCBI Taxonomy" id="87175"/>
    <lineage>
        <taxon>Eukaryota</taxon>
        <taxon>Metazoa</taxon>
        <taxon>Chordata</taxon>
        <taxon>Craniata</taxon>
        <taxon>Vertebrata</taxon>
        <taxon>Euteleostomi</taxon>
        <taxon>Archelosauria</taxon>
        <taxon>Archosauria</taxon>
        <taxon>Dinosauria</taxon>
        <taxon>Saurischia</taxon>
        <taxon>Theropoda</taxon>
        <taxon>Coelurosauria</taxon>
        <taxon>Aves</taxon>
        <taxon>Neognathae</taxon>
        <taxon>Neoaves</taxon>
        <taxon>Telluraves</taxon>
        <taxon>Australaves</taxon>
        <taxon>Passeriformes</taxon>
        <taxon>Thraupidae</taxon>
        <taxon>Camarhynchus</taxon>
    </lineage>
</organism>
<evidence type="ECO:0000256" key="7">
    <source>
        <dbReference type="ARBA" id="ARBA00022723"/>
    </source>
</evidence>
<keyword evidence="7" id="KW-0479">Metal-binding</keyword>
<dbReference type="GO" id="GO:1990817">
    <property type="term" value="F:poly(A) RNA polymerase activity"/>
    <property type="evidence" value="ECO:0007669"/>
    <property type="project" value="TreeGrafter"/>
</dbReference>
<feature type="compositionally biased region" description="Low complexity" evidence="16">
    <location>
        <begin position="934"/>
        <end position="947"/>
    </location>
</feature>
<keyword evidence="8" id="KW-0547">Nucleotide-binding</keyword>
<evidence type="ECO:0000256" key="16">
    <source>
        <dbReference type="SAM" id="MobiDB-lite"/>
    </source>
</evidence>
<dbReference type="SUPFAM" id="SSF57667">
    <property type="entry name" value="beta-beta-alpha zinc fingers"/>
    <property type="match status" value="1"/>
</dbReference>
<dbReference type="GO" id="GO:0050265">
    <property type="term" value="F:RNA uridylyltransferase activity"/>
    <property type="evidence" value="ECO:0007669"/>
    <property type="project" value="UniProtKB-EC"/>
</dbReference>
<feature type="compositionally biased region" description="Gly residues" evidence="16">
    <location>
        <begin position="869"/>
        <end position="882"/>
    </location>
</feature>
<accession>A0A8C3NHP2</accession>
<feature type="region of interest" description="Disordered" evidence="16">
    <location>
        <begin position="849"/>
        <end position="964"/>
    </location>
</feature>
<dbReference type="Pfam" id="PF22600">
    <property type="entry name" value="MTPAP-like_central"/>
    <property type="match status" value="2"/>
</dbReference>
<feature type="compositionally biased region" description="Low complexity" evidence="16">
    <location>
        <begin position="955"/>
        <end position="964"/>
    </location>
</feature>
<dbReference type="PANTHER" id="PTHR12271">
    <property type="entry name" value="POLY A POLYMERASE CID PAP -RELATED"/>
    <property type="match status" value="1"/>
</dbReference>
<feature type="compositionally biased region" description="Basic and acidic residues" evidence="16">
    <location>
        <begin position="146"/>
        <end position="155"/>
    </location>
</feature>
<evidence type="ECO:0000256" key="11">
    <source>
        <dbReference type="ARBA" id="ARBA00030790"/>
    </source>
</evidence>
<feature type="compositionally biased region" description="Basic and acidic residues" evidence="16">
    <location>
        <begin position="916"/>
        <end position="930"/>
    </location>
</feature>
<proteinExistence type="predicted"/>
<sequence>MDPGHDPVTGPVPVTDPLTDPANDPDVEPLHRGGFRCRLCQITTANLPSLRSHLAGKRHGRLRALRAERRAQEQRSLFVSGFRRGTAPEQLRRHFRAFGPVATVVMDKDKGAFAIVELRDPAARQRALEQPRHLLEGRRLRVRPREHREWPRAPPRDPPGNPPGPPGLLQALGRAPDVWAQLQLLVRALELSSAERRLRELLLTLIREVFTEFFPGCSVVPYGSSVNGFDVHGCDLDLHLELGEPQIPETPNGDPQTPETPNGDPQSLGTLLGDGDPPLKGSLLGSEGSLLGSLSDPSLEGSLMGSEGSVLGSEGSLSGDESPESDGSRLGSEGSLLGSEGSLLGRGAGAERALLLVGAVLRRCVPGVRGVRAVPGARRPVVKFSHKQSGLAGDVCLDNRLALFNTRFLRLCADADPRVRPLGYALRLWAGGQRLAGNRAGGGPLLTNYALTLLLVLFLQSRSPPVLPSVRRLRLLAGAQTPPVGGWDCSFPRDAAALEPSGNRQSAASLLAEFFSYFGSLDFGGLLLSPLEGRALPRPPPEALGGLRPGPLTLQDPFELSHNVAANVTARTVSRFVRCCRDAARLCRGPEFLQKSRRGRPWGVMRLLQPGNRAGSGNSHGKFLIQVPLGAPGGRGGVPQGEAGAAVGFVLREVLGCGCEPRAARDSAGDECHLGRGTDGSGGESGDTGTPPGAQCHLGRGTGGSGGESGDTGTPPGAQCHLEGGTDGSRGEFGDTGDEEEPPPGAECHLEEGTGGSQGEFGTSGDPSEPPPGAECHLEEGTDDSRGELGDTGTPGPGSKRRLPEGGPDGAGVPPAKRPRGPAGPSRWSCCVWYRVWRGRRRLRRRLRHRGRSGEAAGTEGNRGDHGLEGPGGVRGPGGAPDPGGVRDFGEVHGPGGVQDFGGPGFRGFPPGPGTSRDRGHCPRGHRDPPRAPPGAAAAFPAQRPPGGVAPGPPDAAAAPARPPLAAFPGVFPFFAGFSARNGSAAPGLGGGGAEPPPGAEFVNSEVFQ</sequence>
<dbReference type="EC" id="2.7.7.52" evidence="3"/>
<feature type="compositionally biased region" description="Low complexity" evidence="16">
    <location>
        <begin position="1"/>
        <end position="21"/>
    </location>
</feature>
<feature type="compositionally biased region" description="Pro residues" evidence="16">
    <location>
        <begin position="156"/>
        <end position="166"/>
    </location>
</feature>
<evidence type="ECO:0000256" key="12">
    <source>
        <dbReference type="ARBA" id="ARBA00033036"/>
    </source>
</evidence>
<dbReference type="SUPFAM" id="SSF81631">
    <property type="entry name" value="PAP/OAS1 substrate-binding domain"/>
    <property type="match status" value="1"/>
</dbReference>
<dbReference type="SUPFAM" id="SSF54928">
    <property type="entry name" value="RNA-binding domain, RBD"/>
    <property type="match status" value="1"/>
</dbReference>
<dbReference type="SMART" id="SM00360">
    <property type="entry name" value="RRM"/>
    <property type="match status" value="1"/>
</dbReference>
<evidence type="ECO:0000256" key="9">
    <source>
        <dbReference type="ARBA" id="ARBA00022840"/>
    </source>
</evidence>
<feature type="compositionally biased region" description="Gly residues" evidence="16">
    <location>
        <begin position="893"/>
        <end position="906"/>
    </location>
</feature>
<dbReference type="InterPro" id="IPR043519">
    <property type="entry name" value="NT_sf"/>
</dbReference>
<dbReference type="CDD" id="cd05402">
    <property type="entry name" value="NT_PAP_TUTase"/>
    <property type="match status" value="1"/>
</dbReference>
<evidence type="ECO:0000256" key="2">
    <source>
        <dbReference type="ARBA" id="ARBA00001946"/>
    </source>
</evidence>
<feature type="compositionally biased region" description="Low complexity" evidence="16">
    <location>
        <begin position="267"/>
        <end position="320"/>
    </location>
</feature>
<comment type="cofactor">
    <cofactor evidence="2">
        <name>Mg(2+)</name>
        <dbReference type="ChEBI" id="CHEBI:18420"/>
    </cofactor>
</comment>
<dbReference type="FunFam" id="3.30.70.330:FF:000305">
    <property type="entry name" value="speckle targeted PIP5K1A-regulated poly(A) polymerase"/>
    <property type="match status" value="1"/>
</dbReference>
<dbReference type="InterPro" id="IPR013087">
    <property type="entry name" value="Znf_C2H2_type"/>
</dbReference>
<feature type="compositionally biased region" description="Gly residues" evidence="16">
    <location>
        <begin position="700"/>
        <end position="710"/>
    </location>
</feature>
<dbReference type="AlphaFoldDB" id="A0A8C3NHP2"/>
<comment type="cofactor">
    <cofactor evidence="1">
        <name>Mn(2+)</name>
        <dbReference type="ChEBI" id="CHEBI:29035"/>
    </cofactor>
</comment>
<evidence type="ECO:0000256" key="6">
    <source>
        <dbReference type="ARBA" id="ARBA00022695"/>
    </source>
</evidence>
<evidence type="ECO:0000256" key="4">
    <source>
        <dbReference type="ARBA" id="ARBA00021679"/>
    </source>
</evidence>
<feature type="compositionally biased region" description="Basic and acidic residues" evidence="16">
    <location>
        <begin position="776"/>
        <end position="789"/>
    </location>
</feature>
<feature type="region of interest" description="Disordered" evidence="16">
    <location>
        <begin position="1"/>
        <end position="29"/>
    </location>
</feature>
<dbReference type="Ensembl" id="ENSCPVT00000018990.2">
    <property type="protein sequence ID" value="ENSCPVP00000018173.2"/>
    <property type="gene ID" value="ENSCPVG00000013302.2"/>
</dbReference>
<evidence type="ECO:0000256" key="10">
    <source>
        <dbReference type="ARBA" id="ARBA00022842"/>
    </source>
</evidence>
<dbReference type="Gene3D" id="3.30.70.330">
    <property type="match status" value="1"/>
</dbReference>
<keyword evidence="18" id="KW-1185">Reference proteome</keyword>
<protein>
    <recommendedName>
        <fullName evidence="4">Speckle targeted PIP5K1A-regulated poly(A) polymerase</fullName>
        <ecNumber evidence="3">2.7.7.52</ecNumber>
    </recommendedName>
    <alternativeName>
        <fullName evidence="11">RNA-binding motif protein 21</fullName>
    </alternativeName>
    <alternativeName>
        <fullName evidence="12">U6 snRNA-specific terminal uridylyltransferase 1</fullName>
    </alternativeName>
</protein>
<dbReference type="InterPro" id="IPR000504">
    <property type="entry name" value="RRM_dom"/>
</dbReference>
<dbReference type="SUPFAM" id="SSF81301">
    <property type="entry name" value="Nucleotidyltransferase"/>
    <property type="match status" value="1"/>
</dbReference>
<dbReference type="InterPro" id="IPR035979">
    <property type="entry name" value="RBD_domain_sf"/>
</dbReference>
<feature type="region of interest" description="Disordered" evidence="16">
    <location>
        <begin position="663"/>
        <end position="826"/>
    </location>
</feature>
<name>A0A8C3NHP2_GEOPR</name>
<evidence type="ECO:0000256" key="14">
    <source>
        <dbReference type="ARBA" id="ARBA00046411"/>
    </source>
</evidence>
<evidence type="ECO:0000256" key="5">
    <source>
        <dbReference type="ARBA" id="ARBA00022679"/>
    </source>
</evidence>
<evidence type="ECO:0000313" key="18">
    <source>
        <dbReference type="Proteomes" id="UP000694382"/>
    </source>
</evidence>
<keyword evidence="5" id="KW-0808">Transferase</keyword>
<evidence type="ECO:0000256" key="13">
    <source>
        <dbReference type="ARBA" id="ARBA00045789"/>
    </source>
</evidence>
<dbReference type="Pfam" id="PF03828">
    <property type="entry name" value="PAP_assoc"/>
    <property type="match status" value="1"/>
</dbReference>
<dbReference type="Proteomes" id="UP000694382">
    <property type="component" value="Unassembled WGS sequence"/>
</dbReference>
<dbReference type="InterPro" id="IPR012677">
    <property type="entry name" value="Nucleotide-bd_a/b_plait_sf"/>
</dbReference>
<dbReference type="InterPro" id="IPR054708">
    <property type="entry name" value="MTPAP-like_central"/>
</dbReference>
<feature type="compositionally biased region" description="Low complexity" evidence="16">
    <location>
        <begin position="811"/>
        <end position="826"/>
    </location>
</feature>
<evidence type="ECO:0000256" key="3">
    <source>
        <dbReference type="ARBA" id="ARBA00012472"/>
    </source>
</evidence>
<keyword evidence="6" id="KW-0548">Nucleotidyltransferase</keyword>
<feature type="region of interest" description="Disordered" evidence="16">
    <location>
        <begin position="982"/>
        <end position="1009"/>
    </location>
</feature>
<reference evidence="17" key="2">
    <citation type="submission" date="2025-09" db="UniProtKB">
        <authorList>
            <consortium name="Ensembl"/>
        </authorList>
    </citation>
    <scope>IDENTIFICATION</scope>
</reference>